<accession>A0AAD5F910</accession>
<reference evidence="1" key="1">
    <citation type="submission" date="2018-07" db="EMBL/GenBank/DDBJ databases">
        <title>Comparative genomics of catfishes provides insights into carnivory and benthic adaptation.</title>
        <authorList>
            <person name="Zhang Y."/>
            <person name="Wang D."/>
            <person name="Peng Z."/>
            <person name="Zheng S."/>
            <person name="Shao F."/>
            <person name="Tao W."/>
        </authorList>
    </citation>
    <scope>NUCLEOTIDE SEQUENCE</scope>
    <source>
        <strain evidence="1">Chongqing</strain>
    </source>
</reference>
<dbReference type="PANTHER" id="PTHR42966">
    <property type="entry name" value="N-ACETYLNEURAMINATE SYNTHASE"/>
    <property type="match status" value="1"/>
</dbReference>
<name>A0AAD5F910_SILAS</name>
<evidence type="ECO:0000313" key="1">
    <source>
        <dbReference type="EMBL" id="KAI5606987.1"/>
    </source>
</evidence>
<proteinExistence type="predicted"/>
<sequence>MPLEFELCPGRKIGGSNPCFIIAEIGQNHQGDIEIAKKMIRMAK</sequence>
<dbReference type="PANTHER" id="PTHR42966:SF1">
    <property type="entry name" value="SIALIC ACID SYNTHASE"/>
    <property type="match status" value="1"/>
</dbReference>
<dbReference type="Gene3D" id="3.20.20.70">
    <property type="entry name" value="Aldolase class I"/>
    <property type="match status" value="1"/>
</dbReference>
<keyword evidence="2" id="KW-1185">Reference proteome</keyword>
<feature type="non-terminal residue" evidence="1">
    <location>
        <position position="44"/>
    </location>
</feature>
<dbReference type="InterPro" id="IPR051690">
    <property type="entry name" value="PseI-like"/>
</dbReference>
<protein>
    <recommendedName>
        <fullName evidence="3">Sialic acid synthase</fullName>
    </recommendedName>
</protein>
<comment type="caution">
    <text evidence="1">The sequence shown here is derived from an EMBL/GenBank/DDBJ whole genome shotgun (WGS) entry which is preliminary data.</text>
</comment>
<gene>
    <name evidence="1" type="ORF">C0J50_12472</name>
</gene>
<dbReference type="SUPFAM" id="SSF51569">
    <property type="entry name" value="Aldolase"/>
    <property type="match status" value="1"/>
</dbReference>
<dbReference type="AlphaFoldDB" id="A0AAD5F910"/>
<dbReference type="InterPro" id="IPR013785">
    <property type="entry name" value="Aldolase_TIM"/>
</dbReference>
<dbReference type="EMBL" id="MU594824">
    <property type="protein sequence ID" value="KAI5606987.1"/>
    <property type="molecule type" value="Genomic_DNA"/>
</dbReference>
<dbReference type="GO" id="GO:0047444">
    <property type="term" value="F:N-acylneuraminate-9-phosphate synthase activity"/>
    <property type="evidence" value="ECO:0007669"/>
    <property type="project" value="TreeGrafter"/>
</dbReference>
<organism evidence="1 2">
    <name type="scientific">Silurus asotus</name>
    <name type="common">Amur catfish</name>
    <name type="synonym">Parasilurus asotus</name>
    <dbReference type="NCBI Taxonomy" id="30991"/>
    <lineage>
        <taxon>Eukaryota</taxon>
        <taxon>Metazoa</taxon>
        <taxon>Chordata</taxon>
        <taxon>Craniata</taxon>
        <taxon>Vertebrata</taxon>
        <taxon>Euteleostomi</taxon>
        <taxon>Actinopterygii</taxon>
        <taxon>Neopterygii</taxon>
        <taxon>Teleostei</taxon>
        <taxon>Ostariophysi</taxon>
        <taxon>Siluriformes</taxon>
        <taxon>Siluridae</taxon>
        <taxon>Silurus</taxon>
    </lineage>
</organism>
<dbReference type="Proteomes" id="UP001205998">
    <property type="component" value="Unassembled WGS sequence"/>
</dbReference>
<evidence type="ECO:0000313" key="2">
    <source>
        <dbReference type="Proteomes" id="UP001205998"/>
    </source>
</evidence>
<evidence type="ECO:0008006" key="3">
    <source>
        <dbReference type="Google" id="ProtNLM"/>
    </source>
</evidence>